<protein>
    <submittedName>
        <fullName evidence="6">GpcrRhopsn4 domain-containing protein</fullName>
    </submittedName>
</protein>
<sequence>MYYYSIMHAINPVSLFICFLCTTLQGIQAVRIIGSWNSRSSRFSIVAKFGFQQVDPLDVEHSRGFVYGNISSQTVSEARGVLFIVPRTLIDAFAKADNKQSCEALLQNMDSLIFESRCFPKGKWDVMRWVPCPTGKLCIEEDKPEKVINGSQMTLRIMELSIPQYWYVVLAACYLDSRCLWKSSVKEINVNYDLWLTNGNPQVHYLNPFGHQFSFEQQGIFSAHFFGEMACLMSVSLMCLLLLLLSSGWSFYSTSGVSICSKIVLFWGLLTFAHFLLFFVIFFFVGGTLHLFKSWPGCLVILIRVLQAVWFMVHIRHLINEENYEQKAVFLAHFGAGFLVWFVYYVGLGIIISFVSDLWRFKIVLVLTAGANFVAVACLVYLFWPTNPNRNYFQADFSSHMRFSLTLENEDGDFENLLLSNISGVDMDDLPGAVS</sequence>
<accession>A0A0N5D3B0</accession>
<evidence type="ECO:0000313" key="6">
    <source>
        <dbReference type="WBParaSite" id="TCLT_0000741401-mRNA-1"/>
    </source>
</evidence>
<feature type="transmembrane region" description="Helical" evidence="1">
    <location>
        <begin position="294"/>
        <end position="313"/>
    </location>
</feature>
<dbReference type="Proteomes" id="UP000276776">
    <property type="component" value="Unassembled WGS sequence"/>
</dbReference>
<keyword evidence="2" id="KW-0732">Signal</keyword>
<dbReference type="OMA" id="HQFSFEE"/>
<gene>
    <name evidence="4" type="ORF">TCLT_LOCUS7403</name>
</gene>
<feature type="signal peptide" evidence="2">
    <location>
        <begin position="1"/>
        <end position="29"/>
    </location>
</feature>
<dbReference type="OrthoDB" id="45670at2759"/>
<dbReference type="WBParaSite" id="TCLT_0000741401-mRNA-1">
    <property type="protein sequence ID" value="TCLT_0000741401-mRNA-1"/>
    <property type="gene ID" value="TCLT_0000741401"/>
</dbReference>
<evidence type="ECO:0000313" key="4">
    <source>
        <dbReference type="EMBL" id="VDN04855.1"/>
    </source>
</evidence>
<feature type="transmembrane region" description="Helical" evidence="1">
    <location>
        <begin position="232"/>
        <end position="252"/>
    </location>
</feature>
<dbReference type="Pfam" id="PF10192">
    <property type="entry name" value="GPR180-TMEM145_TM"/>
    <property type="match status" value="1"/>
</dbReference>
<dbReference type="GO" id="GO:0007186">
    <property type="term" value="P:G protein-coupled receptor signaling pathway"/>
    <property type="evidence" value="ECO:0007669"/>
    <property type="project" value="InterPro"/>
</dbReference>
<feature type="transmembrane region" description="Helical" evidence="1">
    <location>
        <begin position="334"/>
        <end position="355"/>
    </location>
</feature>
<dbReference type="InterPro" id="IPR019336">
    <property type="entry name" value="GPR180/TMEM145_TM"/>
</dbReference>
<feature type="transmembrane region" description="Helical" evidence="1">
    <location>
        <begin position="264"/>
        <end position="288"/>
    </location>
</feature>
<reference evidence="6" key="1">
    <citation type="submission" date="2017-02" db="UniProtKB">
        <authorList>
            <consortium name="WormBaseParasite"/>
        </authorList>
    </citation>
    <scope>IDENTIFICATION</scope>
</reference>
<dbReference type="PANTHER" id="PTHR23252">
    <property type="entry name" value="INTIMAL THICKNESS RECEPTOR-RELATED"/>
    <property type="match status" value="1"/>
</dbReference>
<evidence type="ECO:0000259" key="3">
    <source>
        <dbReference type="Pfam" id="PF10192"/>
    </source>
</evidence>
<dbReference type="PANTHER" id="PTHR23252:SF43">
    <property type="entry name" value="INTIMAL THICKNESS RELATED RECEPTOR IRP DOMAIN-CONTAINING PROTEIN"/>
    <property type="match status" value="1"/>
</dbReference>
<organism evidence="6">
    <name type="scientific">Thelazia callipaeda</name>
    <name type="common">Oriental eyeworm</name>
    <name type="synonym">Parasitic nematode</name>
    <dbReference type="NCBI Taxonomy" id="103827"/>
    <lineage>
        <taxon>Eukaryota</taxon>
        <taxon>Metazoa</taxon>
        <taxon>Ecdysozoa</taxon>
        <taxon>Nematoda</taxon>
        <taxon>Chromadorea</taxon>
        <taxon>Rhabditida</taxon>
        <taxon>Spirurina</taxon>
        <taxon>Spiruromorpha</taxon>
        <taxon>Thelazioidea</taxon>
        <taxon>Thelaziidae</taxon>
        <taxon>Thelazia</taxon>
    </lineage>
</organism>
<keyword evidence="5" id="KW-1185">Reference proteome</keyword>
<dbReference type="AlphaFoldDB" id="A0A0N5D3B0"/>
<evidence type="ECO:0000256" key="2">
    <source>
        <dbReference type="SAM" id="SignalP"/>
    </source>
</evidence>
<evidence type="ECO:0000313" key="5">
    <source>
        <dbReference type="Proteomes" id="UP000276776"/>
    </source>
</evidence>
<dbReference type="InterPro" id="IPR047831">
    <property type="entry name" value="GPR180/TMEM145"/>
</dbReference>
<feature type="transmembrane region" description="Helical" evidence="1">
    <location>
        <begin position="361"/>
        <end position="384"/>
    </location>
</feature>
<name>A0A0N5D3B0_THECL</name>
<proteinExistence type="predicted"/>
<evidence type="ECO:0000256" key="1">
    <source>
        <dbReference type="SAM" id="Phobius"/>
    </source>
</evidence>
<feature type="chain" id="PRO_5043126540" evidence="2">
    <location>
        <begin position="30"/>
        <end position="435"/>
    </location>
</feature>
<dbReference type="GO" id="GO:0019236">
    <property type="term" value="P:response to pheromone"/>
    <property type="evidence" value="ECO:0007669"/>
    <property type="project" value="InterPro"/>
</dbReference>
<feature type="domain" description="GPR180/TMEM145 transmembrane" evidence="3">
    <location>
        <begin position="214"/>
        <end position="379"/>
    </location>
</feature>
<reference evidence="4 5" key="2">
    <citation type="submission" date="2018-11" db="EMBL/GenBank/DDBJ databases">
        <authorList>
            <consortium name="Pathogen Informatics"/>
        </authorList>
    </citation>
    <scope>NUCLEOTIDE SEQUENCE [LARGE SCALE GENOMIC DNA]</scope>
</reference>
<dbReference type="EMBL" id="UYYF01004504">
    <property type="protein sequence ID" value="VDN04855.1"/>
    <property type="molecule type" value="Genomic_DNA"/>
</dbReference>
<keyword evidence="1" id="KW-0812">Transmembrane</keyword>
<keyword evidence="1" id="KW-0472">Membrane</keyword>
<keyword evidence="1" id="KW-1133">Transmembrane helix</keyword>